<dbReference type="EMBL" id="BMLN01000012">
    <property type="protein sequence ID" value="GGO06744.1"/>
    <property type="molecule type" value="Genomic_DNA"/>
</dbReference>
<dbReference type="Pfam" id="PF00370">
    <property type="entry name" value="FGGY_N"/>
    <property type="match status" value="1"/>
</dbReference>
<feature type="region of interest" description="Disordered" evidence="7">
    <location>
        <begin position="1"/>
        <end position="27"/>
    </location>
</feature>
<evidence type="ECO:0000313" key="11">
    <source>
        <dbReference type="Proteomes" id="UP000606653"/>
    </source>
</evidence>
<keyword evidence="5" id="KW-0067">ATP-binding</keyword>
<evidence type="ECO:0000313" key="10">
    <source>
        <dbReference type="EMBL" id="GGO06744.1"/>
    </source>
</evidence>
<dbReference type="Gene3D" id="3.30.420.40">
    <property type="match status" value="2"/>
</dbReference>
<keyword evidence="3" id="KW-0547">Nucleotide-binding</keyword>
<dbReference type="RefSeq" id="WP_018978144.1">
    <property type="nucleotide sequence ID" value="NZ_BMLN01000012.1"/>
</dbReference>
<accession>A0ABQ2L8C3</accession>
<evidence type="ECO:0008006" key="12">
    <source>
        <dbReference type="Google" id="ProtNLM"/>
    </source>
</evidence>
<evidence type="ECO:0000256" key="7">
    <source>
        <dbReference type="SAM" id="MobiDB-lite"/>
    </source>
</evidence>
<evidence type="ECO:0000256" key="1">
    <source>
        <dbReference type="ARBA" id="ARBA00009156"/>
    </source>
</evidence>
<comment type="similarity">
    <text evidence="1">Belongs to the FGGY kinase family.</text>
</comment>
<feature type="compositionally biased region" description="Low complexity" evidence="7">
    <location>
        <begin position="111"/>
        <end position="120"/>
    </location>
</feature>
<evidence type="ECO:0000256" key="6">
    <source>
        <dbReference type="ARBA" id="ARBA00023308"/>
    </source>
</evidence>
<feature type="domain" description="Carbohydrate kinase FGGY N-terminal" evidence="8">
    <location>
        <begin position="153"/>
        <end position="326"/>
    </location>
</feature>
<keyword evidence="6" id="KW-0684">Rhamnose metabolism</keyword>
<keyword evidence="2" id="KW-0808">Transferase</keyword>
<dbReference type="InterPro" id="IPR018485">
    <property type="entry name" value="FGGY_C"/>
</dbReference>
<dbReference type="Proteomes" id="UP000606653">
    <property type="component" value="Unassembled WGS sequence"/>
</dbReference>
<dbReference type="InterPro" id="IPR043129">
    <property type="entry name" value="ATPase_NBD"/>
</dbReference>
<feature type="region of interest" description="Disordered" evidence="7">
    <location>
        <begin position="111"/>
        <end position="144"/>
    </location>
</feature>
<sequence>MSENMYSESERPEERDSRNKRDLRNDRMQIQQNDSEVRSVLAVDLGASSGRVMLARYDGIKLALREIHRFDNVPLEEDGGLYWDTDSLLTEIKTGIRIAADSIESINSSINIDSTDSVDNTGTGNSSDSTANTDNVDNTDRGNSSDNPIVMPILSIGVDTWGVDYGWIGHDGHLLRAPHHYRDTRMARHASELERRLPPSDQFLLTGNQPSTINTVYQLFADLEEEPELRGKAAHFLMMPDLFHYQLSGIMAAERTILSTGGLLAAGSGEPSALVLDRLSIPSGLFAPIIPAGTVLGELRSELQAELCCGPLRVVAGASHDTASAVAAVPYKRNLSQAAAVDALGLSAEGAADLSDADALSLSAVDAADLSAADALSLSAVDAADLSAADALSLSTVDAADLSTVDILGLAAMDAANLSAVDPPGLSAALRTDDGSAPAAAFISCGTWSIAGIETPQPVLTEAAFERGLTNEVCFGGGSRLLKNITGLWLLQECRRHWNAAGEALSHADLAALAEAAGPAAARIDPDDPRFAAPGNMPERIRQYCRDTGQPIPGSPGEIARVVLESLADAYGRAIDELQAISGRDISAVHLVGGGSRNRLLCRLTAERTGREVIAGPVEASAAGSALIQLAALGELDFACRAEIIERSFTLERYLPVGSSGL</sequence>
<dbReference type="InterPro" id="IPR050406">
    <property type="entry name" value="FGGY_Carb_Kinase"/>
</dbReference>
<proteinExistence type="inferred from homology"/>
<feature type="domain" description="Carbohydrate kinase FGGY C-terminal" evidence="9">
    <location>
        <begin position="442"/>
        <end position="632"/>
    </location>
</feature>
<keyword evidence="11" id="KW-1185">Reference proteome</keyword>
<reference evidence="11" key="1">
    <citation type="journal article" date="2019" name="Int. J. Syst. Evol. Microbiol.">
        <title>The Global Catalogue of Microorganisms (GCM) 10K type strain sequencing project: providing services to taxonomists for standard genome sequencing and annotation.</title>
        <authorList>
            <consortium name="The Broad Institute Genomics Platform"/>
            <consortium name="The Broad Institute Genome Sequencing Center for Infectious Disease"/>
            <person name="Wu L."/>
            <person name="Ma J."/>
        </authorList>
    </citation>
    <scope>NUCLEOTIDE SEQUENCE [LARGE SCALE GENOMIC DNA]</scope>
    <source>
        <strain evidence="11">CGMCC 1.6964</strain>
    </source>
</reference>
<evidence type="ECO:0000256" key="5">
    <source>
        <dbReference type="ARBA" id="ARBA00022840"/>
    </source>
</evidence>
<dbReference type="PANTHER" id="PTHR43095">
    <property type="entry name" value="SUGAR KINASE"/>
    <property type="match status" value="1"/>
</dbReference>
<organism evidence="10 11">
    <name type="scientific">Saccharibacillus kuerlensis</name>
    <dbReference type="NCBI Taxonomy" id="459527"/>
    <lineage>
        <taxon>Bacteria</taxon>
        <taxon>Bacillati</taxon>
        <taxon>Bacillota</taxon>
        <taxon>Bacilli</taxon>
        <taxon>Bacillales</taxon>
        <taxon>Paenibacillaceae</taxon>
        <taxon>Saccharibacillus</taxon>
    </lineage>
</organism>
<dbReference type="CDD" id="cd07771">
    <property type="entry name" value="ASKHA_NBD_FGGY_RhaB-like"/>
    <property type="match status" value="1"/>
</dbReference>
<dbReference type="Pfam" id="PF02782">
    <property type="entry name" value="FGGY_C"/>
    <property type="match status" value="1"/>
</dbReference>
<dbReference type="InterPro" id="IPR018484">
    <property type="entry name" value="FGGY_N"/>
</dbReference>
<evidence type="ECO:0000259" key="9">
    <source>
        <dbReference type="Pfam" id="PF02782"/>
    </source>
</evidence>
<feature type="compositionally biased region" description="Polar residues" evidence="7">
    <location>
        <begin position="121"/>
        <end position="144"/>
    </location>
</feature>
<comment type="caution">
    <text evidence="10">The sequence shown here is derived from an EMBL/GenBank/DDBJ whole genome shotgun (WGS) entry which is preliminary data.</text>
</comment>
<dbReference type="SUPFAM" id="SSF53067">
    <property type="entry name" value="Actin-like ATPase domain"/>
    <property type="match status" value="2"/>
</dbReference>
<protein>
    <recommendedName>
        <fullName evidence="12">Rhamnulokinase</fullName>
    </recommendedName>
</protein>
<evidence type="ECO:0000259" key="8">
    <source>
        <dbReference type="Pfam" id="PF00370"/>
    </source>
</evidence>
<keyword evidence="4" id="KW-0418">Kinase</keyword>
<name>A0ABQ2L8C3_9BACL</name>
<evidence type="ECO:0000256" key="3">
    <source>
        <dbReference type="ARBA" id="ARBA00022741"/>
    </source>
</evidence>
<gene>
    <name evidence="10" type="ORF">GCM10010969_34640</name>
</gene>
<feature type="compositionally biased region" description="Basic and acidic residues" evidence="7">
    <location>
        <begin position="8"/>
        <end position="27"/>
    </location>
</feature>
<evidence type="ECO:0000256" key="2">
    <source>
        <dbReference type="ARBA" id="ARBA00022679"/>
    </source>
</evidence>
<dbReference type="InterPro" id="IPR013449">
    <property type="entry name" value="Rhamnulokinase"/>
</dbReference>
<evidence type="ECO:0000256" key="4">
    <source>
        <dbReference type="ARBA" id="ARBA00022777"/>
    </source>
</evidence>